<gene>
    <name evidence="1" type="ORF">RV045_05010</name>
</gene>
<sequence>MKDELGDRIRANPKYQELVSKRNAYSWAMTIAMMVVYYGFIGLIAFDKSMLAKKLGAGVSSVGIPVGLGVIAFTVIITIIYIRRANGEFDTLKKQVIKEAGQ</sequence>
<dbReference type="EMBL" id="JAWDIE010000006">
    <property type="protein sequence ID" value="MEJ7137792.1"/>
    <property type="molecule type" value="Genomic_DNA"/>
</dbReference>
<evidence type="ECO:0000313" key="2">
    <source>
        <dbReference type="Proteomes" id="UP001364695"/>
    </source>
</evidence>
<comment type="caution">
    <text evidence="1">The sequence shown here is derived from an EMBL/GenBank/DDBJ whole genome shotgun (WGS) entry which is preliminary data.</text>
</comment>
<accession>A0ACC6P0S4</accession>
<keyword evidence="2" id="KW-1185">Reference proteome</keyword>
<evidence type="ECO:0000313" key="1">
    <source>
        <dbReference type="EMBL" id="MEJ7137792.1"/>
    </source>
</evidence>
<reference evidence="1" key="1">
    <citation type="submission" date="2023-10" db="EMBL/GenBank/DDBJ databases">
        <title>Amphibacter perezi, gen. nov., sp. nov. a novel taxa of the family Comamonadaceae, class Betaproteobacteria isolated from the skin microbiota of Pelophylax perezi from different populations.</title>
        <authorList>
            <person name="Costa S."/>
            <person name="Proenca D.N."/>
            <person name="Lopes I."/>
            <person name="Morais P.V."/>
        </authorList>
    </citation>
    <scope>NUCLEOTIDE SEQUENCE</scope>
    <source>
        <strain evidence="1">SL12-8</strain>
    </source>
</reference>
<proteinExistence type="predicted"/>
<protein>
    <submittedName>
        <fullName evidence="1">DUF485 domain-containing protein</fullName>
    </submittedName>
</protein>
<name>A0ACC6P0S4_9BURK</name>
<dbReference type="Proteomes" id="UP001364695">
    <property type="component" value="Unassembled WGS sequence"/>
</dbReference>
<organism evidence="1 2">
    <name type="scientific">Amphibiibacter pelophylacis</name>
    <dbReference type="NCBI Taxonomy" id="1799477"/>
    <lineage>
        <taxon>Bacteria</taxon>
        <taxon>Pseudomonadati</taxon>
        <taxon>Pseudomonadota</taxon>
        <taxon>Betaproteobacteria</taxon>
        <taxon>Burkholderiales</taxon>
        <taxon>Sphaerotilaceae</taxon>
        <taxon>Amphibiibacter</taxon>
    </lineage>
</organism>